<keyword evidence="6 8" id="KW-0658">Purine biosynthesis</keyword>
<evidence type="ECO:0000313" key="12">
    <source>
        <dbReference type="EMBL" id="MBT9283572.1"/>
    </source>
</evidence>
<accession>A0A947CZZ1</accession>
<organism evidence="12 13">
    <name type="scientific">Hydrogenibacillus schlegelii</name>
    <name type="common">Bacillus schlegelii</name>
    <dbReference type="NCBI Taxonomy" id="1484"/>
    <lineage>
        <taxon>Bacteria</taxon>
        <taxon>Bacillati</taxon>
        <taxon>Bacillota</taxon>
        <taxon>Bacilli</taxon>
        <taxon>Bacillales</taxon>
        <taxon>Bacillales Family X. Incertae Sedis</taxon>
        <taxon>Hydrogenibacillus</taxon>
    </lineage>
</organism>
<dbReference type="PIRSF" id="PIRSF000485">
    <property type="entry name" value="Amd_phspho_trans"/>
    <property type="match status" value="1"/>
</dbReference>
<comment type="cofactor">
    <cofactor evidence="9">
        <name>Mg(2+)</name>
        <dbReference type="ChEBI" id="CHEBI:18420"/>
    </cofactor>
    <text evidence="9">Binds 1 Mg(2+) ion per subunit.</text>
</comment>
<keyword evidence="5 8" id="KW-0808">Transferase</keyword>
<dbReference type="InterPro" id="IPR005854">
    <property type="entry name" value="PurF"/>
</dbReference>
<keyword evidence="10" id="KW-0411">Iron-sulfur</keyword>
<dbReference type="GO" id="GO:0009113">
    <property type="term" value="P:purine nucleobase biosynthetic process"/>
    <property type="evidence" value="ECO:0007669"/>
    <property type="project" value="InterPro"/>
</dbReference>
<dbReference type="InterPro" id="IPR029057">
    <property type="entry name" value="PRTase-like"/>
</dbReference>
<dbReference type="Pfam" id="PF13537">
    <property type="entry name" value="GATase_7"/>
    <property type="match status" value="1"/>
</dbReference>
<dbReference type="PANTHER" id="PTHR11907">
    <property type="entry name" value="AMIDOPHOSPHORIBOSYLTRANSFERASE"/>
    <property type="match status" value="1"/>
</dbReference>
<dbReference type="Gene3D" id="3.40.50.2020">
    <property type="match status" value="1"/>
</dbReference>
<dbReference type="AlphaFoldDB" id="A0A947CZZ1"/>
<comment type="catalytic activity">
    <reaction evidence="8">
        <text>5-phospho-beta-D-ribosylamine + L-glutamate + diphosphate = 5-phospho-alpha-D-ribose 1-diphosphate + L-glutamine + H2O</text>
        <dbReference type="Rhea" id="RHEA:14905"/>
        <dbReference type="ChEBI" id="CHEBI:15377"/>
        <dbReference type="ChEBI" id="CHEBI:29985"/>
        <dbReference type="ChEBI" id="CHEBI:33019"/>
        <dbReference type="ChEBI" id="CHEBI:58017"/>
        <dbReference type="ChEBI" id="CHEBI:58359"/>
        <dbReference type="ChEBI" id="CHEBI:58681"/>
        <dbReference type="EC" id="2.4.2.14"/>
    </reaction>
</comment>
<evidence type="ECO:0000256" key="3">
    <source>
        <dbReference type="ARBA" id="ARBA00011941"/>
    </source>
</evidence>
<dbReference type="EC" id="2.4.2.14" evidence="3 8"/>
<dbReference type="CDD" id="cd06223">
    <property type="entry name" value="PRTases_typeI"/>
    <property type="match status" value="1"/>
</dbReference>
<name>A0A947CZZ1_HYDSH</name>
<keyword evidence="10" id="KW-0408">Iron</keyword>
<evidence type="ECO:0000256" key="10">
    <source>
        <dbReference type="PIRSR" id="PIRSR000485-3"/>
    </source>
</evidence>
<dbReference type="GO" id="GO:0051536">
    <property type="term" value="F:iron-sulfur cluster binding"/>
    <property type="evidence" value="ECO:0007669"/>
    <property type="project" value="UniProtKB-KW"/>
</dbReference>
<evidence type="ECO:0000259" key="11">
    <source>
        <dbReference type="PROSITE" id="PS51278"/>
    </source>
</evidence>
<dbReference type="Pfam" id="PF00156">
    <property type="entry name" value="Pribosyltran"/>
    <property type="match status" value="1"/>
</dbReference>
<dbReference type="SUPFAM" id="SSF56235">
    <property type="entry name" value="N-terminal nucleophile aminohydrolases (Ntn hydrolases)"/>
    <property type="match status" value="1"/>
</dbReference>
<evidence type="ECO:0000256" key="7">
    <source>
        <dbReference type="ARBA" id="ARBA00022962"/>
    </source>
</evidence>
<evidence type="ECO:0000256" key="5">
    <source>
        <dbReference type="ARBA" id="ARBA00022679"/>
    </source>
</evidence>
<dbReference type="EMBL" id="JAHHQF010000111">
    <property type="protein sequence ID" value="MBT9283572.1"/>
    <property type="molecule type" value="Genomic_DNA"/>
</dbReference>
<comment type="cofactor">
    <cofactor evidence="10">
        <name>[4Fe-4S] cluster</name>
        <dbReference type="ChEBI" id="CHEBI:49883"/>
    </cofactor>
    <text evidence="10">Binds 1 [4Fe-4S] cluster per subunit.</text>
</comment>
<feature type="binding site" evidence="10">
    <location>
        <position position="452"/>
    </location>
    <ligand>
        <name>[4Fe-4S] cluster</name>
        <dbReference type="ChEBI" id="CHEBI:49883"/>
    </ligand>
</feature>
<evidence type="ECO:0000256" key="1">
    <source>
        <dbReference type="ARBA" id="ARBA00005209"/>
    </source>
</evidence>
<dbReference type="GO" id="GO:0046872">
    <property type="term" value="F:metal ion binding"/>
    <property type="evidence" value="ECO:0007669"/>
    <property type="project" value="UniProtKB-KW"/>
</dbReference>
<dbReference type="GO" id="GO:0004044">
    <property type="term" value="F:amidophosphoribosyltransferase activity"/>
    <property type="evidence" value="ECO:0007669"/>
    <property type="project" value="UniProtKB-EC"/>
</dbReference>
<keyword evidence="4 8" id="KW-0328">Glycosyltransferase</keyword>
<protein>
    <recommendedName>
        <fullName evidence="3 8">Amidophosphoribosyltransferase</fullName>
        <shortName evidence="8">ATase</shortName>
        <ecNumber evidence="3 8">2.4.2.14</ecNumber>
    </recommendedName>
    <alternativeName>
        <fullName evidence="8">Glutamine phosphoribosylpyrophosphate amidotransferase</fullName>
    </alternativeName>
</protein>
<dbReference type="InterPro" id="IPR000836">
    <property type="entry name" value="PRTase_dom"/>
</dbReference>
<feature type="binding site" evidence="10">
    <location>
        <position position="258"/>
    </location>
    <ligand>
        <name>[4Fe-4S] cluster</name>
        <dbReference type="ChEBI" id="CHEBI:49883"/>
    </ligand>
</feature>
<dbReference type="GO" id="GO:0006164">
    <property type="term" value="P:purine nucleotide biosynthetic process"/>
    <property type="evidence" value="ECO:0007669"/>
    <property type="project" value="UniProtKB-KW"/>
</dbReference>
<evidence type="ECO:0000256" key="6">
    <source>
        <dbReference type="ARBA" id="ARBA00022755"/>
    </source>
</evidence>
<evidence type="ECO:0000256" key="9">
    <source>
        <dbReference type="PIRSR" id="PIRSR000485-2"/>
    </source>
</evidence>
<dbReference type="InterPro" id="IPR029055">
    <property type="entry name" value="Ntn_hydrolases_N"/>
</dbReference>
<keyword evidence="7" id="KW-0315">Glutamine amidotransferase</keyword>
<proteinExistence type="inferred from homology"/>
<feature type="binding site" evidence="9">
    <location>
        <position position="367"/>
    </location>
    <ligand>
        <name>Mg(2+)</name>
        <dbReference type="ChEBI" id="CHEBI:18420"/>
    </ligand>
</feature>
<dbReference type="Proteomes" id="UP000748108">
    <property type="component" value="Unassembled WGS sequence"/>
</dbReference>
<dbReference type="Gene3D" id="3.60.20.10">
    <property type="entry name" value="Glutamine Phosphoribosylpyrophosphate, subunit 1, domain 1"/>
    <property type="match status" value="2"/>
</dbReference>
<dbReference type="SUPFAM" id="SSF53271">
    <property type="entry name" value="PRTase-like"/>
    <property type="match status" value="1"/>
</dbReference>
<feature type="binding site" evidence="10">
    <location>
        <position position="404"/>
    </location>
    <ligand>
        <name>[4Fe-4S] cluster</name>
        <dbReference type="ChEBI" id="CHEBI:49883"/>
    </ligand>
</feature>
<keyword evidence="9" id="KW-0479">Metal-binding</keyword>
<feature type="binding site" evidence="10">
    <location>
        <position position="455"/>
    </location>
    <ligand>
        <name>[4Fe-4S] cluster</name>
        <dbReference type="ChEBI" id="CHEBI:49883"/>
    </ligand>
</feature>
<comment type="pathway">
    <text evidence="1 8">Purine metabolism; IMP biosynthesis via de novo pathway; N(1)-(5-phospho-D-ribosyl)glycinamide from 5-phospho-alpha-D-ribose 1-diphosphate: step 1/2.</text>
</comment>
<evidence type="ECO:0000313" key="13">
    <source>
        <dbReference type="Proteomes" id="UP000748108"/>
    </source>
</evidence>
<sequence length="465" mass="48420">MTIFALWGRERAAEAAIDGLLALQHRGQEAAGLVTSDGMELFVRRGRGLVAEALAGAEALPGDRALGHVRDRAAADEEPPEGQPFVETSGRFALVISGGFTEPESGALLSAGVPERSAASFSPAGARRPAAAPAEGVAPAEGAASAFFFRLAAALASGGGSGTAPEAAFAALLRRLRGGFAAAALFPDRLLVARDPHGIRPLSYGRIPGGVAVATETPALYAVGATDVADVPPGMLLIADGAGFRAVPFAEPGPLALCSFELLYFARPDAAMDGRVAHVVRRALGRRLAEEAPAEGEVVIGVPDSSLSAAMGFAEASGLPFDFGLIKNRYVGRTFIRPEAPAREQGVRRKLAVLAPVVRGRSVVVVDDSIVRGTTMRRIVKLLREAGARAVHVRIAAPPVRHPCPYGVNFTSRDELIAARADVEAMRRTIGAESLRFLSPEGFRAAVGGGVCLGCFQGEYPVAWR</sequence>
<gene>
    <name evidence="12" type="ORF">KM312_13215</name>
</gene>
<comment type="similarity">
    <text evidence="2 8">In the C-terminal section; belongs to the purine/pyrimidine phosphoribosyltransferase family.</text>
</comment>
<keyword evidence="9" id="KW-0460">Magnesium</keyword>
<evidence type="ECO:0000256" key="4">
    <source>
        <dbReference type="ARBA" id="ARBA00022676"/>
    </source>
</evidence>
<reference evidence="12" key="1">
    <citation type="journal article" date="2021" name="Microbiology">
        <title>Metagenomic Analysis of the Microbial Community in the Underground Coal Fire Area (Kemerovo Region, Russia) Revealed Predominance of Thermophilic Members of the Phyla Deinococcus-thermus, Aquificae, and Firmicutes.</title>
        <authorList>
            <person name="Kadnikov V."/>
            <person name="Mardanov A.V."/>
            <person name="Beletsky A.V."/>
            <person name="Karnachuk O.V."/>
            <person name="Ravin N.V."/>
        </authorList>
    </citation>
    <scope>NUCLEOTIDE SEQUENCE</scope>
    <source>
        <strain evidence="12">RBS10-49</strain>
    </source>
</reference>
<evidence type="ECO:0000256" key="2">
    <source>
        <dbReference type="ARBA" id="ARBA00010138"/>
    </source>
</evidence>
<dbReference type="PROSITE" id="PS51278">
    <property type="entry name" value="GATASE_TYPE_2"/>
    <property type="match status" value="1"/>
</dbReference>
<evidence type="ECO:0000256" key="8">
    <source>
        <dbReference type="PIRNR" id="PIRNR000485"/>
    </source>
</evidence>
<dbReference type="InterPro" id="IPR017932">
    <property type="entry name" value="GATase_2_dom"/>
</dbReference>
<feature type="binding site" evidence="9">
    <location>
        <position position="305"/>
    </location>
    <ligand>
        <name>Mg(2+)</name>
        <dbReference type="ChEBI" id="CHEBI:18420"/>
    </ligand>
</feature>
<feature type="binding site" evidence="9">
    <location>
        <position position="368"/>
    </location>
    <ligand>
        <name>Mg(2+)</name>
        <dbReference type="ChEBI" id="CHEBI:18420"/>
    </ligand>
</feature>
<feature type="domain" description="Glutamine amidotransferase type-2" evidence="11">
    <location>
        <begin position="1"/>
        <end position="242"/>
    </location>
</feature>
<comment type="caution">
    <text evidence="12">The sequence shown here is derived from an EMBL/GenBank/DDBJ whole genome shotgun (WGS) entry which is preliminary data.</text>
</comment>